<dbReference type="Pfam" id="PF12911">
    <property type="entry name" value="OppC_N"/>
    <property type="match status" value="1"/>
</dbReference>
<dbReference type="RefSeq" id="WP_022757714.1">
    <property type="nucleotide sequence ID" value="NZ_FQXK01000023.1"/>
</dbReference>
<evidence type="ECO:0000313" key="9">
    <source>
        <dbReference type="EMBL" id="SHI27977.1"/>
    </source>
</evidence>
<protein>
    <submittedName>
        <fullName evidence="9">Oligopeptide transport system permease protein</fullName>
    </submittedName>
</protein>
<evidence type="ECO:0000256" key="7">
    <source>
        <dbReference type="RuleBase" id="RU363032"/>
    </source>
</evidence>
<keyword evidence="5 7" id="KW-1133">Transmembrane helix</keyword>
<feature type="transmembrane region" description="Helical" evidence="7">
    <location>
        <begin position="43"/>
        <end position="64"/>
    </location>
</feature>
<evidence type="ECO:0000256" key="2">
    <source>
        <dbReference type="ARBA" id="ARBA00022448"/>
    </source>
</evidence>
<keyword evidence="4 7" id="KW-0812">Transmembrane</keyword>
<dbReference type="Gene3D" id="1.10.3720.10">
    <property type="entry name" value="MetI-like"/>
    <property type="match status" value="1"/>
</dbReference>
<feature type="transmembrane region" description="Helical" evidence="7">
    <location>
        <begin position="146"/>
        <end position="163"/>
    </location>
</feature>
<dbReference type="GeneID" id="89510940"/>
<dbReference type="CDD" id="cd06261">
    <property type="entry name" value="TM_PBP2"/>
    <property type="match status" value="1"/>
</dbReference>
<keyword evidence="3" id="KW-1003">Cell membrane</keyword>
<dbReference type="PANTHER" id="PTHR43386">
    <property type="entry name" value="OLIGOPEPTIDE TRANSPORT SYSTEM PERMEASE PROTEIN APPC"/>
    <property type="match status" value="1"/>
</dbReference>
<keyword evidence="2 7" id="KW-0813">Transport</keyword>
<keyword evidence="10" id="KW-1185">Reference proteome</keyword>
<feature type="transmembrane region" description="Helical" evidence="7">
    <location>
        <begin position="212"/>
        <end position="231"/>
    </location>
</feature>
<evidence type="ECO:0000259" key="8">
    <source>
        <dbReference type="PROSITE" id="PS50928"/>
    </source>
</evidence>
<evidence type="ECO:0000256" key="1">
    <source>
        <dbReference type="ARBA" id="ARBA00004651"/>
    </source>
</evidence>
<dbReference type="AlphaFoldDB" id="A0A1M5ZUM7"/>
<feature type="transmembrane region" description="Helical" evidence="7">
    <location>
        <begin position="275"/>
        <end position="293"/>
    </location>
</feature>
<dbReference type="SUPFAM" id="SSF161098">
    <property type="entry name" value="MetI-like"/>
    <property type="match status" value="1"/>
</dbReference>
<gene>
    <name evidence="9" type="ORF">SAMN02745229_02718</name>
</gene>
<evidence type="ECO:0000256" key="3">
    <source>
        <dbReference type="ARBA" id="ARBA00022475"/>
    </source>
</evidence>
<dbReference type="STRING" id="1121131.SAMN02745229_02718"/>
<comment type="similarity">
    <text evidence="7">Belongs to the binding-protein-dependent transport system permease family.</text>
</comment>
<evidence type="ECO:0000256" key="6">
    <source>
        <dbReference type="ARBA" id="ARBA00023136"/>
    </source>
</evidence>
<dbReference type="Proteomes" id="UP000184278">
    <property type="component" value="Unassembled WGS sequence"/>
</dbReference>
<dbReference type="PANTHER" id="PTHR43386:SF22">
    <property type="entry name" value="OLIGOPEPTIDE TRANSPORT SYSTEM PERMEASE PROTEIN OPPC"/>
    <property type="match status" value="1"/>
</dbReference>
<evidence type="ECO:0000313" key="10">
    <source>
        <dbReference type="Proteomes" id="UP000184278"/>
    </source>
</evidence>
<dbReference type="GO" id="GO:0005886">
    <property type="term" value="C:plasma membrane"/>
    <property type="evidence" value="ECO:0007669"/>
    <property type="project" value="UniProtKB-SubCell"/>
</dbReference>
<dbReference type="Pfam" id="PF00528">
    <property type="entry name" value="BPD_transp_1"/>
    <property type="match status" value="1"/>
</dbReference>
<proteinExistence type="inferred from homology"/>
<dbReference type="InterPro" id="IPR035906">
    <property type="entry name" value="MetI-like_sf"/>
</dbReference>
<evidence type="ECO:0000256" key="4">
    <source>
        <dbReference type="ARBA" id="ARBA00022692"/>
    </source>
</evidence>
<comment type="subcellular location">
    <subcellularLocation>
        <location evidence="1 7">Cell membrane</location>
        <topology evidence="1 7">Multi-pass membrane protein</topology>
    </subcellularLocation>
</comment>
<name>A0A1M5ZUM7_BUTFI</name>
<feature type="domain" description="ABC transmembrane type-1" evidence="8">
    <location>
        <begin position="104"/>
        <end position="293"/>
    </location>
</feature>
<accession>A0A1M5ZUM7</accession>
<sequence length="305" mass="33643">MDTRIIEDWFSPLPEEEKNSEFIALESKTFIQEAWERFRQNKMALAGLLILIFMAVMAIMGPFLSPYEYDAQDTSNAYAVFSSQHLLGTDKFGRDIFVRLCYGARISLSIGFGAAIINSFIGVVIGGICGYFGGKLDTLIMRIVDIIYAMPSMIYVILIMMLNGANVESILIGVCIPGWIGMARQVRGQVIALKEQEFALAAMVLGATDKRILFRHLIINAIGPIIVQMTLLVPSAIFTEAFLSFIGIGISAPMASWGSMAQDARQVMTLHPMQMLLPTICICLTIFSLNFFGEGIGDALNPKKK</sequence>
<feature type="transmembrane region" description="Helical" evidence="7">
    <location>
        <begin position="110"/>
        <end position="134"/>
    </location>
</feature>
<reference evidence="10" key="1">
    <citation type="submission" date="2016-11" db="EMBL/GenBank/DDBJ databases">
        <authorList>
            <person name="Varghese N."/>
            <person name="Submissions S."/>
        </authorList>
    </citation>
    <scope>NUCLEOTIDE SEQUENCE [LARGE SCALE GENOMIC DNA]</scope>
    <source>
        <strain evidence="10">DSM 3071</strain>
    </source>
</reference>
<dbReference type="OrthoDB" id="9797852at2"/>
<feature type="transmembrane region" description="Helical" evidence="7">
    <location>
        <begin position="237"/>
        <end position="255"/>
    </location>
</feature>
<evidence type="ECO:0000256" key="5">
    <source>
        <dbReference type="ARBA" id="ARBA00022989"/>
    </source>
</evidence>
<dbReference type="EMBL" id="FQXK01000023">
    <property type="protein sequence ID" value="SHI27977.1"/>
    <property type="molecule type" value="Genomic_DNA"/>
</dbReference>
<keyword evidence="6 7" id="KW-0472">Membrane</keyword>
<dbReference type="PROSITE" id="PS50928">
    <property type="entry name" value="ABC_TM1"/>
    <property type="match status" value="1"/>
</dbReference>
<dbReference type="GO" id="GO:0055085">
    <property type="term" value="P:transmembrane transport"/>
    <property type="evidence" value="ECO:0007669"/>
    <property type="project" value="InterPro"/>
</dbReference>
<organism evidence="9 10">
    <name type="scientific">Butyrivibrio fibrisolvens DSM 3071</name>
    <dbReference type="NCBI Taxonomy" id="1121131"/>
    <lineage>
        <taxon>Bacteria</taxon>
        <taxon>Bacillati</taxon>
        <taxon>Bacillota</taxon>
        <taxon>Clostridia</taxon>
        <taxon>Lachnospirales</taxon>
        <taxon>Lachnospiraceae</taxon>
        <taxon>Butyrivibrio</taxon>
    </lineage>
</organism>
<dbReference type="InterPro" id="IPR025966">
    <property type="entry name" value="OppC_N"/>
</dbReference>
<dbReference type="InterPro" id="IPR050366">
    <property type="entry name" value="BP-dependent_transpt_permease"/>
</dbReference>
<dbReference type="InterPro" id="IPR000515">
    <property type="entry name" value="MetI-like"/>
</dbReference>